<dbReference type="Proteomes" id="UP000187203">
    <property type="component" value="Unassembled WGS sequence"/>
</dbReference>
<sequence>MALLAKLGWRLIKENDKLWARVIHDKYLKNRDFLSATPFKTRFRGWRSILVGKEVLVKGLKWRLGTGNTVSFWKDKWLADVRLIDIVTSLVGEDEANKTIDQYYDARMAKT</sequence>
<evidence type="ECO:0000313" key="1">
    <source>
        <dbReference type="EMBL" id="OMP08936.1"/>
    </source>
</evidence>
<dbReference type="EMBL" id="AWUE01012539">
    <property type="protein sequence ID" value="OMP08936.1"/>
    <property type="molecule type" value="Genomic_DNA"/>
</dbReference>
<keyword evidence="2" id="KW-1185">Reference proteome</keyword>
<organism evidence="1 2">
    <name type="scientific">Corchorus olitorius</name>
    <dbReference type="NCBI Taxonomy" id="93759"/>
    <lineage>
        <taxon>Eukaryota</taxon>
        <taxon>Viridiplantae</taxon>
        <taxon>Streptophyta</taxon>
        <taxon>Embryophyta</taxon>
        <taxon>Tracheophyta</taxon>
        <taxon>Spermatophyta</taxon>
        <taxon>Magnoliopsida</taxon>
        <taxon>eudicotyledons</taxon>
        <taxon>Gunneridae</taxon>
        <taxon>Pentapetalae</taxon>
        <taxon>rosids</taxon>
        <taxon>malvids</taxon>
        <taxon>Malvales</taxon>
        <taxon>Malvaceae</taxon>
        <taxon>Grewioideae</taxon>
        <taxon>Apeibeae</taxon>
        <taxon>Corchorus</taxon>
    </lineage>
</organism>
<gene>
    <name evidence="1" type="ORF">COLO4_05977</name>
</gene>
<dbReference type="AlphaFoldDB" id="A0A1R3KPD1"/>
<evidence type="ECO:0000313" key="2">
    <source>
        <dbReference type="Proteomes" id="UP000187203"/>
    </source>
</evidence>
<proteinExistence type="predicted"/>
<accession>A0A1R3KPD1</accession>
<protein>
    <submittedName>
        <fullName evidence="1">Ribonuclease H protein</fullName>
    </submittedName>
</protein>
<comment type="caution">
    <text evidence="1">The sequence shown here is derived from an EMBL/GenBank/DDBJ whole genome shotgun (WGS) entry which is preliminary data.</text>
</comment>
<name>A0A1R3KPD1_9ROSI</name>
<dbReference type="OrthoDB" id="1734132at2759"/>
<reference evidence="2" key="1">
    <citation type="submission" date="2013-09" db="EMBL/GenBank/DDBJ databases">
        <title>Corchorus olitorius genome sequencing.</title>
        <authorList>
            <person name="Alam M."/>
            <person name="Haque M.S."/>
            <person name="Islam M.S."/>
            <person name="Emdad E.M."/>
            <person name="Islam M.M."/>
            <person name="Ahmed B."/>
            <person name="Halim A."/>
            <person name="Hossen Q.M.M."/>
            <person name="Hossain M.Z."/>
            <person name="Ahmed R."/>
            <person name="Khan M.M."/>
            <person name="Islam R."/>
            <person name="Rashid M.M."/>
            <person name="Khan S.A."/>
            <person name="Rahman M.S."/>
            <person name="Alam M."/>
            <person name="Yahiya A.S."/>
            <person name="Khan M.S."/>
            <person name="Azam M.S."/>
            <person name="Haque T."/>
            <person name="Lashkar M.Z.H."/>
            <person name="Akhand A.I."/>
            <person name="Morshed G."/>
            <person name="Roy S."/>
            <person name="Uddin K.S."/>
            <person name="Rabeya T."/>
            <person name="Hossain A.S."/>
            <person name="Chowdhury A."/>
            <person name="Snigdha A.R."/>
            <person name="Mortoza M.S."/>
            <person name="Matin S.A."/>
            <person name="Hoque S.M.E."/>
            <person name="Islam M.K."/>
            <person name="Roy D.K."/>
            <person name="Haider R."/>
            <person name="Moosa M.M."/>
            <person name="Elias S.M."/>
            <person name="Hasan A.M."/>
            <person name="Jahan S."/>
            <person name="Shafiuddin M."/>
            <person name="Mahmood N."/>
            <person name="Shommy N.S."/>
        </authorList>
    </citation>
    <scope>NUCLEOTIDE SEQUENCE [LARGE SCALE GENOMIC DNA]</scope>
    <source>
        <strain evidence="2">cv. O-4</strain>
    </source>
</reference>